<protein>
    <submittedName>
        <fullName evidence="2">Hypothetical membrane protein</fullName>
    </submittedName>
</protein>
<keyword evidence="1" id="KW-0472">Membrane</keyword>
<evidence type="ECO:0000313" key="2">
    <source>
        <dbReference type="EMBL" id="SBW79878.1"/>
    </source>
</evidence>
<feature type="transmembrane region" description="Helical" evidence="1">
    <location>
        <begin position="12"/>
        <end position="37"/>
    </location>
</feature>
<dbReference type="EMBL" id="LT599583">
    <property type="protein sequence ID" value="SBW79878.1"/>
    <property type="molecule type" value="Genomic_DNA"/>
</dbReference>
<keyword evidence="1" id="KW-1133">Transmembrane helix</keyword>
<dbReference type="Proteomes" id="UP000245431">
    <property type="component" value="Chromosome PVE_r1"/>
</dbReference>
<accession>A0A1D3JUX2</accession>
<proteinExistence type="predicted"/>
<evidence type="ECO:0000256" key="1">
    <source>
        <dbReference type="SAM" id="Phobius"/>
    </source>
</evidence>
<sequence>MTTRQRDRRRAIRWTSAIVGLTFLTVVLLGPAIGGLITQ</sequence>
<organism evidence="2 3">
    <name type="scientific">Pseudomonas veronii 1YdBTEX2</name>
    <dbReference type="NCBI Taxonomy" id="1295141"/>
    <lineage>
        <taxon>Bacteria</taxon>
        <taxon>Pseudomonadati</taxon>
        <taxon>Pseudomonadota</taxon>
        <taxon>Gammaproteobacteria</taxon>
        <taxon>Pseudomonadales</taxon>
        <taxon>Pseudomonadaceae</taxon>
        <taxon>Pseudomonas</taxon>
    </lineage>
</organism>
<name>A0A1D3JUX2_PSEVE</name>
<gene>
    <name evidence="2" type="ORF">PVE_R1G1992</name>
</gene>
<evidence type="ECO:0000313" key="3">
    <source>
        <dbReference type="Proteomes" id="UP000245431"/>
    </source>
</evidence>
<keyword evidence="1" id="KW-0812">Transmembrane</keyword>
<reference evidence="3" key="1">
    <citation type="submission" date="2016-07" db="EMBL/GenBank/DDBJ databases">
        <authorList>
            <person name="Florea S."/>
            <person name="Webb J.S."/>
            <person name="Jaromczyk J."/>
            <person name="Schardl C.L."/>
        </authorList>
    </citation>
    <scope>NUCLEOTIDE SEQUENCE [LARGE SCALE GENOMIC DNA]</scope>
    <source>
        <strain evidence="3">1YdBTEX2</strain>
    </source>
</reference>
<dbReference type="AlphaFoldDB" id="A0A1D3JUX2"/>